<proteinExistence type="predicted"/>
<dbReference type="AlphaFoldDB" id="A0A3B0SX05"/>
<reference evidence="1" key="1">
    <citation type="submission" date="2018-06" db="EMBL/GenBank/DDBJ databases">
        <authorList>
            <person name="Zhirakovskaya E."/>
        </authorList>
    </citation>
    <scope>NUCLEOTIDE SEQUENCE</scope>
</reference>
<evidence type="ECO:0008006" key="2">
    <source>
        <dbReference type="Google" id="ProtNLM"/>
    </source>
</evidence>
<dbReference type="GO" id="GO:0003676">
    <property type="term" value="F:nucleic acid binding"/>
    <property type="evidence" value="ECO:0007669"/>
    <property type="project" value="InterPro"/>
</dbReference>
<dbReference type="EMBL" id="UOEK01000519">
    <property type="protein sequence ID" value="VAW09050.1"/>
    <property type="molecule type" value="Genomic_DNA"/>
</dbReference>
<dbReference type="Gene3D" id="3.40.1350.10">
    <property type="match status" value="1"/>
</dbReference>
<dbReference type="SUPFAM" id="SSF52980">
    <property type="entry name" value="Restriction endonuclease-like"/>
    <property type="match status" value="1"/>
</dbReference>
<name>A0A3B0SX05_9ZZZZ</name>
<dbReference type="InterPro" id="IPR011335">
    <property type="entry name" value="Restrct_endonuc-II-like"/>
</dbReference>
<organism evidence="1">
    <name type="scientific">hydrothermal vent metagenome</name>
    <dbReference type="NCBI Taxonomy" id="652676"/>
    <lineage>
        <taxon>unclassified sequences</taxon>
        <taxon>metagenomes</taxon>
        <taxon>ecological metagenomes</taxon>
    </lineage>
</organism>
<gene>
    <name evidence="1" type="ORF">MNBD_ACTINO02-2644</name>
</gene>
<dbReference type="Pfam" id="PF02021">
    <property type="entry name" value="UPF0102"/>
    <property type="match status" value="1"/>
</dbReference>
<accession>A0A3B0SX05</accession>
<dbReference type="InterPro" id="IPR003509">
    <property type="entry name" value="UPF0102_YraN-like"/>
</dbReference>
<protein>
    <recommendedName>
        <fullName evidence="2">Endonuclease</fullName>
    </recommendedName>
</protein>
<evidence type="ECO:0000313" key="1">
    <source>
        <dbReference type="EMBL" id="VAW09050.1"/>
    </source>
</evidence>
<sequence>MLERNIRVTDGEIDLLVELDGLRIAVEVKTIVGAGDPLGRIDAHKRDVVYRSAAALDGRIDRVDAIGVELFDDHVAIRWVPYL</sequence>
<dbReference type="InterPro" id="IPR011856">
    <property type="entry name" value="tRNA_endonuc-like_dom_sf"/>
</dbReference>